<feature type="transmembrane region" description="Helical" evidence="1">
    <location>
        <begin position="74"/>
        <end position="93"/>
    </location>
</feature>
<comment type="caution">
    <text evidence="2">The sequence shown here is derived from an EMBL/GenBank/DDBJ whole genome shotgun (WGS) entry which is preliminary data.</text>
</comment>
<sequence length="208" mass="22532">MAVETIGQYFTLLKSWCPDLSWAQAHLDMIRLIHLGGVALGLGTVIFVAMSVHQMMVNGPDDRFLSILHRAHRQIVLAICVLWASGIVLIGIRTNFDPGAFSPKLLAKLVTVTILTIDAVMMGRFVSPLIDKYEGRPLADMAMPEKLLVANCAALSGASWLYALMLGASSVLKTAQMPMLLALGGVIYGSAYVLTTSFSVFLHRTRAA</sequence>
<dbReference type="AlphaFoldDB" id="A0A562SFM4"/>
<feature type="transmembrane region" description="Helical" evidence="1">
    <location>
        <begin position="32"/>
        <end position="53"/>
    </location>
</feature>
<feature type="transmembrane region" description="Helical" evidence="1">
    <location>
        <begin position="147"/>
        <end position="168"/>
    </location>
</feature>
<evidence type="ECO:0000256" key="1">
    <source>
        <dbReference type="SAM" id="Phobius"/>
    </source>
</evidence>
<organism evidence="2 3">
    <name type="scientific">Roseibium hamelinense</name>
    <dbReference type="NCBI Taxonomy" id="150831"/>
    <lineage>
        <taxon>Bacteria</taxon>
        <taxon>Pseudomonadati</taxon>
        <taxon>Pseudomonadota</taxon>
        <taxon>Alphaproteobacteria</taxon>
        <taxon>Hyphomicrobiales</taxon>
        <taxon>Stappiaceae</taxon>
        <taxon>Roseibium</taxon>
    </lineage>
</organism>
<protein>
    <submittedName>
        <fullName evidence="2">Uncharacterized protein</fullName>
    </submittedName>
</protein>
<reference evidence="2 3" key="1">
    <citation type="submission" date="2019-07" db="EMBL/GenBank/DDBJ databases">
        <title>Genomic Encyclopedia of Archaeal and Bacterial Type Strains, Phase II (KMG-II): from individual species to whole genera.</title>
        <authorList>
            <person name="Goeker M."/>
        </authorList>
    </citation>
    <scope>NUCLEOTIDE SEQUENCE [LARGE SCALE GENOMIC DNA]</scope>
    <source>
        <strain evidence="2 3">ATCC BAA-252</strain>
    </source>
</reference>
<dbReference type="RefSeq" id="WP_145347303.1">
    <property type="nucleotide sequence ID" value="NZ_SMLY01000079.1"/>
</dbReference>
<dbReference type="EMBL" id="VLLF01000012">
    <property type="protein sequence ID" value="TWI80078.1"/>
    <property type="molecule type" value="Genomic_DNA"/>
</dbReference>
<keyword evidence="1" id="KW-0472">Membrane</keyword>
<proteinExistence type="predicted"/>
<name>A0A562SFM4_9HYPH</name>
<dbReference type="OrthoDB" id="7876730at2"/>
<keyword evidence="3" id="KW-1185">Reference proteome</keyword>
<keyword evidence="1" id="KW-0812">Transmembrane</keyword>
<dbReference type="Proteomes" id="UP000320593">
    <property type="component" value="Unassembled WGS sequence"/>
</dbReference>
<accession>A0A562SFM4</accession>
<keyword evidence="1" id="KW-1133">Transmembrane helix</keyword>
<evidence type="ECO:0000313" key="2">
    <source>
        <dbReference type="EMBL" id="TWI80078.1"/>
    </source>
</evidence>
<gene>
    <name evidence="2" type="ORF">JM93_04191</name>
</gene>
<feature type="transmembrane region" description="Helical" evidence="1">
    <location>
        <begin position="180"/>
        <end position="202"/>
    </location>
</feature>
<feature type="transmembrane region" description="Helical" evidence="1">
    <location>
        <begin position="105"/>
        <end position="126"/>
    </location>
</feature>
<evidence type="ECO:0000313" key="3">
    <source>
        <dbReference type="Proteomes" id="UP000320593"/>
    </source>
</evidence>